<keyword evidence="2 6" id="KW-0479">Metal-binding</keyword>
<feature type="domain" description="4Fe-4S ferredoxin-type" evidence="7">
    <location>
        <begin position="2"/>
        <end position="30"/>
    </location>
</feature>
<evidence type="ECO:0000256" key="2">
    <source>
        <dbReference type="ARBA" id="ARBA00022723"/>
    </source>
</evidence>
<dbReference type="Pfam" id="PF13370">
    <property type="entry name" value="Fer4_13"/>
    <property type="match status" value="1"/>
</dbReference>
<comment type="function">
    <text evidence="6">Ferredoxins are iron-sulfur proteins that transfer electrons in a wide variety of metabolic reactions.</text>
</comment>
<gene>
    <name evidence="8" type="ORF">A2663_04250</name>
</gene>
<dbReference type="GO" id="GO:0005506">
    <property type="term" value="F:iron ion binding"/>
    <property type="evidence" value="ECO:0007669"/>
    <property type="project" value="UniProtKB-UniRule"/>
</dbReference>
<keyword evidence="1 6" id="KW-0813">Transport</keyword>
<evidence type="ECO:0000256" key="3">
    <source>
        <dbReference type="ARBA" id="ARBA00022982"/>
    </source>
</evidence>
<dbReference type="InterPro" id="IPR017896">
    <property type="entry name" value="4Fe4S_Fe-S-bd"/>
</dbReference>
<dbReference type="PROSITE" id="PS00198">
    <property type="entry name" value="4FE4S_FER_1"/>
    <property type="match status" value="1"/>
</dbReference>
<sequence length="61" mass="6474">MAKPIVNQETCIGCGVCESVCPAVFKMNDGKAIVIEADYEANKETIQQAIDSCPVAAITLE</sequence>
<dbReference type="AlphaFoldDB" id="A0A1G1Y5A7"/>
<evidence type="ECO:0000256" key="5">
    <source>
        <dbReference type="ARBA" id="ARBA00023014"/>
    </source>
</evidence>
<evidence type="ECO:0000256" key="6">
    <source>
        <dbReference type="RuleBase" id="RU368020"/>
    </source>
</evidence>
<accession>A0A1G1Y5A7</accession>
<dbReference type="SUPFAM" id="SSF54862">
    <property type="entry name" value="4Fe-4S ferredoxins"/>
    <property type="match status" value="1"/>
</dbReference>
<keyword evidence="4 6" id="KW-0408">Iron</keyword>
<reference evidence="8 9" key="1">
    <citation type="journal article" date="2016" name="Nat. Commun.">
        <title>Thousands of microbial genomes shed light on interconnected biogeochemical processes in an aquifer system.</title>
        <authorList>
            <person name="Anantharaman K."/>
            <person name="Brown C.T."/>
            <person name="Hug L.A."/>
            <person name="Sharon I."/>
            <person name="Castelle C.J."/>
            <person name="Probst A.J."/>
            <person name="Thomas B.C."/>
            <person name="Singh A."/>
            <person name="Wilkins M.J."/>
            <person name="Karaoz U."/>
            <person name="Brodie E.L."/>
            <person name="Williams K.H."/>
            <person name="Hubbard S.S."/>
            <person name="Banfield J.F."/>
        </authorList>
    </citation>
    <scope>NUCLEOTIDE SEQUENCE [LARGE SCALE GENOMIC DNA]</scope>
</reference>
<comment type="caution">
    <text evidence="8">The sequence shown here is derived from an EMBL/GenBank/DDBJ whole genome shotgun (WGS) entry which is preliminary data.</text>
</comment>
<evidence type="ECO:0000313" key="8">
    <source>
        <dbReference type="EMBL" id="OGY47441.1"/>
    </source>
</evidence>
<dbReference type="Proteomes" id="UP000178432">
    <property type="component" value="Unassembled WGS sequence"/>
</dbReference>
<dbReference type="PANTHER" id="PTHR36923">
    <property type="entry name" value="FERREDOXIN"/>
    <property type="match status" value="1"/>
</dbReference>
<protein>
    <recommendedName>
        <fullName evidence="6">Ferredoxin</fullName>
    </recommendedName>
</protein>
<keyword evidence="3 6" id="KW-0249">Electron transport</keyword>
<evidence type="ECO:0000256" key="1">
    <source>
        <dbReference type="ARBA" id="ARBA00022448"/>
    </source>
</evidence>
<evidence type="ECO:0000259" key="7">
    <source>
        <dbReference type="PROSITE" id="PS51379"/>
    </source>
</evidence>
<dbReference type="Gene3D" id="3.30.70.20">
    <property type="match status" value="1"/>
</dbReference>
<dbReference type="PANTHER" id="PTHR36923:SF3">
    <property type="entry name" value="FERREDOXIN"/>
    <property type="match status" value="1"/>
</dbReference>
<dbReference type="InterPro" id="IPR051269">
    <property type="entry name" value="Fe-S_cluster_ET"/>
</dbReference>
<proteinExistence type="predicted"/>
<evidence type="ECO:0000256" key="4">
    <source>
        <dbReference type="ARBA" id="ARBA00023004"/>
    </source>
</evidence>
<evidence type="ECO:0000313" key="9">
    <source>
        <dbReference type="Proteomes" id="UP000178432"/>
    </source>
</evidence>
<dbReference type="InterPro" id="IPR001080">
    <property type="entry name" value="3Fe4S_ferredoxin"/>
</dbReference>
<dbReference type="GO" id="GO:0051536">
    <property type="term" value="F:iron-sulfur cluster binding"/>
    <property type="evidence" value="ECO:0007669"/>
    <property type="project" value="UniProtKB-KW"/>
</dbReference>
<dbReference type="EMBL" id="MHIF01000036">
    <property type="protein sequence ID" value="OGY47441.1"/>
    <property type="molecule type" value="Genomic_DNA"/>
</dbReference>
<keyword evidence="5 6" id="KW-0411">Iron-sulfur</keyword>
<dbReference type="GO" id="GO:0009055">
    <property type="term" value="F:electron transfer activity"/>
    <property type="evidence" value="ECO:0007669"/>
    <property type="project" value="UniProtKB-UniRule"/>
</dbReference>
<name>A0A1G1Y5A7_9BACT</name>
<organism evidence="8 9">
    <name type="scientific">Candidatus Buchananbacteria bacterium RIFCSPHIGHO2_01_FULL_46_12</name>
    <dbReference type="NCBI Taxonomy" id="1797536"/>
    <lineage>
        <taxon>Bacteria</taxon>
        <taxon>Candidatus Buchananiibacteriota</taxon>
    </lineage>
</organism>
<dbReference type="PRINTS" id="PR00352">
    <property type="entry name" value="3FE4SFRDOXIN"/>
</dbReference>
<dbReference type="InterPro" id="IPR017900">
    <property type="entry name" value="4Fe4S_Fe_S_CS"/>
</dbReference>
<dbReference type="PROSITE" id="PS51379">
    <property type="entry name" value="4FE4S_FER_2"/>
    <property type="match status" value="1"/>
</dbReference>